<dbReference type="AlphaFoldDB" id="E6ZTD1"/>
<keyword evidence="4" id="KW-1185">Reference proteome</keyword>
<organism evidence="3 4">
    <name type="scientific">Sporisorium reilianum (strain SRZ2)</name>
    <name type="common">Maize head smut fungus</name>
    <dbReference type="NCBI Taxonomy" id="999809"/>
    <lineage>
        <taxon>Eukaryota</taxon>
        <taxon>Fungi</taxon>
        <taxon>Dikarya</taxon>
        <taxon>Basidiomycota</taxon>
        <taxon>Ustilaginomycotina</taxon>
        <taxon>Ustilaginomycetes</taxon>
        <taxon>Ustilaginales</taxon>
        <taxon>Ustilaginaceae</taxon>
        <taxon>Sporisorium</taxon>
    </lineage>
</organism>
<feature type="region of interest" description="Disordered" evidence="2">
    <location>
        <begin position="459"/>
        <end position="479"/>
    </location>
</feature>
<feature type="compositionally biased region" description="Basic and acidic residues" evidence="2">
    <location>
        <begin position="935"/>
        <end position="946"/>
    </location>
</feature>
<dbReference type="eggNOG" id="ENOG502RB42">
    <property type="taxonomic scope" value="Eukaryota"/>
</dbReference>
<reference evidence="3 4" key="1">
    <citation type="journal article" date="2010" name="Science">
        <title>Pathogenicity determinants in smut fungi revealed by genome comparison.</title>
        <authorList>
            <person name="Schirawski J."/>
            <person name="Mannhaupt G."/>
            <person name="Muench K."/>
            <person name="Brefort T."/>
            <person name="Schipper K."/>
            <person name="Doehlemann G."/>
            <person name="Di Stasio M."/>
            <person name="Roessel N."/>
            <person name="Mendoza-Mendoza A."/>
            <person name="Pester D."/>
            <person name="Mueller O."/>
            <person name="Winterberg B."/>
            <person name="Meyer E."/>
            <person name="Ghareeb H."/>
            <person name="Wollenberg T."/>
            <person name="Muensterkoetter M."/>
            <person name="Wong P."/>
            <person name="Walter M."/>
            <person name="Stukenbrock E."/>
            <person name="Gueldener U."/>
            <person name="Kahmann R."/>
        </authorList>
    </citation>
    <scope>NUCLEOTIDE SEQUENCE [LARGE SCALE GENOMIC DNA]</scope>
    <source>
        <strain evidence="4">SRZ2</strain>
    </source>
</reference>
<feature type="compositionally biased region" description="Polar residues" evidence="2">
    <location>
        <begin position="21"/>
        <end position="33"/>
    </location>
</feature>
<name>E6ZTD1_SPORE</name>
<gene>
    <name evidence="3" type="ORF">sr12384</name>
</gene>
<protein>
    <recommendedName>
        <fullName evidence="5">Zinc-finger domain-containing protein</fullName>
    </recommendedName>
</protein>
<evidence type="ECO:0000313" key="3">
    <source>
        <dbReference type="EMBL" id="CBQ70488.1"/>
    </source>
</evidence>
<feature type="compositionally biased region" description="Pro residues" evidence="2">
    <location>
        <begin position="142"/>
        <end position="156"/>
    </location>
</feature>
<feature type="region of interest" description="Disordered" evidence="2">
    <location>
        <begin position="1"/>
        <end position="56"/>
    </location>
</feature>
<keyword evidence="1" id="KW-0175">Coiled coil</keyword>
<feature type="compositionally biased region" description="Polar residues" evidence="2">
    <location>
        <begin position="394"/>
        <end position="412"/>
    </location>
</feature>
<feature type="compositionally biased region" description="Basic residues" evidence="2">
    <location>
        <begin position="288"/>
        <end position="304"/>
    </location>
</feature>
<dbReference type="OrthoDB" id="2551638at2759"/>
<accession>E6ZTD1</accession>
<feature type="coiled-coil region" evidence="1">
    <location>
        <begin position="764"/>
        <end position="791"/>
    </location>
</feature>
<evidence type="ECO:0000256" key="2">
    <source>
        <dbReference type="SAM" id="MobiDB-lite"/>
    </source>
</evidence>
<evidence type="ECO:0000256" key="1">
    <source>
        <dbReference type="SAM" id="Coils"/>
    </source>
</evidence>
<dbReference type="Proteomes" id="UP000008867">
    <property type="component" value="Chromosome 2"/>
</dbReference>
<feature type="region of interest" description="Disordered" evidence="2">
    <location>
        <begin position="980"/>
        <end position="1028"/>
    </location>
</feature>
<feature type="region of interest" description="Disordered" evidence="2">
    <location>
        <begin position="394"/>
        <end position="425"/>
    </location>
</feature>
<proteinExistence type="predicted"/>
<dbReference type="EMBL" id="FQ311441">
    <property type="protein sequence ID" value="CBQ70488.1"/>
    <property type="molecule type" value="Genomic_DNA"/>
</dbReference>
<feature type="compositionally biased region" description="Polar residues" evidence="2">
    <location>
        <begin position="312"/>
        <end position="322"/>
    </location>
</feature>
<feature type="compositionally biased region" description="Low complexity" evidence="2">
    <location>
        <begin position="923"/>
        <end position="932"/>
    </location>
</feature>
<feature type="compositionally biased region" description="Basic and acidic residues" evidence="2">
    <location>
        <begin position="993"/>
        <end position="1007"/>
    </location>
</feature>
<dbReference type="HOGENOM" id="CLU_294767_0_0_1"/>
<feature type="region of interest" description="Disordered" evidence="2">
    <location>
        <begin position="518"/>
        <end position="558"/>
    </location>
</feature>
<evidence type="ECO:0008006" key="5">
    <source>
        <dbReference type="Google" id="ProtNLM"/>
    </source>
</evidence>
<feature type="region of interest" description="Disordered" evidence="2">
    <location>
        <begin position="911"/>
        <end position="955"/>
    </location>
</feature>
<feature type="region of interest" description="Disordered" evidence="2">
    <location>
        <begin position="286"/>
        <end position="324"/>
    </location>
</feature>
<feature type="region of interest" description="Disordered" evidence="2">
    <location>
        <begin position="87"/>
        <end position="191"/>
    </location>
</feature>
<sequence>MRRPAPPPPSEVFELDYGSADTPSASRAQQVVRTNEVEASAVPMPPSAAGRGRKLLAYDTDDFDPLVPTANTSAAGDKVLNASQDLDYGSNLHNHELDAAAGPSSPSQHHAASFQPLDHGLGGANAGTSSHADPWLGETPHHPPPPPPSYPPPLLPQNPDQHATSHYAYDPNAPEFHPSLYPPAPPTLPTESELYYASSAPQGYRASTEGSYAQPPVSEAIPAAYDPPYDPQAPYHPLPYGGPPHDYLYPSYPPITSSYPGYYPANAESSYGMGYNSQMNQFHERRLLKQQRKREKKLRKREKREKREKQQAARSAANTAQYASHDVASSWANVAPIHDEDVAWIEDGKEQAVAMIRELHARGVPPQRLTERGVPLHLIEACCVELGITMQGQVQSEANDTPPQLATPASESANKKDQSSTTPAEDELLAKQEQGIALTPLEELRKKVLASRLAKAATASSSSAAAASSTSSSTLPAPPATALSVFDRTATSGEADTLLSQIGESIRSLMRPTHEPYAAAPIEDVSSQPGPSSSRKRSYRDVDAVDHEDDSTPADLAGDAHLAAANPVRRQRISYADTFSRAAETPSGEVDLNAPVLDLPDMAESAAGPSRVTDTVLRRRRPVAADFDAAEYSPQIVRPSRFVDVPSGLNTVVDLSDDESEEDDFDALEEATGWKSAQLDVNMRDILLLRQKTATEHYGNYCALNGLKPVGMSVTPQQDGAARVIEASDISTPGGSVSKETLLAQVAASGAASLASSTPSREDLLRKELEIKQLMRKIQMMEERKSKQQATTPSPSVSPMPSRFLAAAAGVGMQAPLSNAAPGEELSAAVQVANGSTSAKAEAAVREESIAQQQGTSSNSMGGMRLDPALLKQRENLLALLASKRKNASAGSVEDTAKPVDSVVGDAKAEDLAGAPRQENVNGASGSSGISANDMKAEEREERKELSPPPSVVSRYRPLVPSLLQSQVASKVRSYLPPSLGFAVSSSSSSSAGDERTSVKWCPREADGGECADQGCSQRHAREFDSDT</sequence>
<evidence type="ECO:0000313" key="4">
    <source>
        <dbReference type="Proteomes" id="UP000008867"/>
    </source>
</evidence>
<feature type="compositionally biased region" description="Pro residues" evidence="2">
    <location>
        <begin position="1"/>
        <end position="10"/>
    </location>
</feature>
<dbReference type="VEuPathDB" id="FungiDB:sr12384"/>